<proteinExistence type="predicted"/>
<dbReference type="OrthoDB" id="384892at2"/>
<dbReference type="Proteomes" id="UP000068026">
    <property type="component" value="Chromosome"/>
</dbReference>
<evidence type="ECO:0000313" key="5">
    <source>
        <dbReference type="Proteomes" id="UP000184204"/>
    </source>
</evidence>
<evidence type="ECO:0000259" key="1">
    <source>
        <dbReference type="Pfam" id="PF20097"/>
    </source>
</evidence>
<dbReference type="EMBL" id="FQUA01000002">
    <property type="protein sequence ID" value="SHE47017.1"/>
    <property type="molecule type" value="Genomic_DNA"/>
</dbReference>
<evidence type="ECO:0000313" key="3">
    <source>
        <dbReference type="EMBL" id="SHE47017.1"/>
    </source>
</evidence>
<protein>
    <recommendedName>
        <fullName evidence="1">DUF6487 domain-containing protein</fullName>
    </recommendedName>
</protein>
<dbReference type="RefSeq" id="WP_066047764.1">
    <property type="nucleotide sequence ID" value="NZ_CP014223.1"/>
</dbReference>
<name>A0A0X8VA54_ANAPI</name>
<keyword evidence="4" id="KW-1185">Reference proteome</keyword>
<reference evidence="2 4" key="1">
    <citation type="journal article" date="2016" name="Genome Announc.">
        <title>Complete Genome Sequence of the Amino Acid-Fermenting Clostridium propionicum X2 (DSM 1682).</title>
        <authorList>
            <person name="Poehlein A."/>
            <person name="Schlien K."/>
            <person name="Chowdhury N.P."/>
            <person name="Gottschalk G."/>
            <person name="Buckel W."/>
            <person name="Daniel R."/>
        </authorList>
    </citation>
    <scope>NUCLEOTIDE SEQUENCE [LARGE SCALE GENOMIC DNA]</scope>
    <source>
        <strain evidence="2 4">X2</strain>
    </source>
</reference>
<reference evidence="3" key="4">
    <citation type="submission" date="2016-11" db="EMBL/GenBank/DDBJ databases">
        <authorList>
            <person name="Varghese N."/>
            <person name="Submissions S."/>
        </authorList>
    </citation>
    <scope>NUCLEOTIDE SEQUENCE</scope>
    <source>
        <strain evidence="3">DSM 1682</strain>
    </source>
</reference>
<sequence>MKCPYCNHVMKRGHIQSGNLLSWTPEGESSTGVSRWSKSPNSIVLANCSLLSGSAVDAFYCPNCKKIIINVDNQNEFTL</sequence>
<dbReference type="InterPro" id="IPR045504">
    <property type="entry name" value="DUF6487"/>
</dbReference>
<dbReference type="Pfam" id="PF20097">
    <property type="entry name" value="DUF6487"/>
    <property type="match status" value="1"/>
</dbReference>
<gene>
    <name evidence="2" type="ORF">CPRO_06320</name>
    <name evidence="3" type="ORF">SAMN02745151_00846</name>
</gene>
<feature type="domain" description="DUF6487" evidence="1">
    <location>
        <begin position="3"/>
        <end position="73"/>
    </location>
</feature>
<dbReference type="EMBL" id="CP014223">
    <property type="protein sequence ID" value="AMJ40235.1"/>
    <property type="molecule type" value="Genomic_DNA"/>
</dbReference>
<evidence type="ECO:0000313" key="2">
    <source>
        <dbReference type="EMBL" id="AMJ40235.1"/>
    </source>
</evidence>
<evidence type="ECO:0000313" key="4">
    <source>
        <dbReference type="Proteomes" id="UP000068026"/>
    </source>
</evidence>
<dbReference type="KEGG" id="cpro:CPRO_06320"/>
<reference evidence="5" key="3">
    <citation type="submission" date="2016-11" db="EMBL/GenBank/DDBJ databases">
        <authorList>
            <person name="Jaros S."/>
            <person name="Januszkiewicz K."/>
            <person name="Wedrychowicz H."/>
        </authorList>
    </citation>
    <scope>NUCLEOTIDE SEQUENCE [LARGE SCALE GENOMIC DNA]</scope>
    <source>
        <strain evidence="5">DSM 1682</strain>
    </source>
</reference>
<dbReference type="Proteomes" id="UP000184204">
    <property type="component" value="Unassembled WGS sequence"/>
</dbReference>
<dbReference type="AlphaFoldDB" id="A0A0X8VA54"/>
<reference evidence="4" key="2">
    <citation type="submission" date="2016-01" db="EMBL/GenBank/DDBJ databases">
        <authorList>
            <person name="Poehlein A."/>
            <person name="Schlien K."/>
            <person name="Gottschalk G."/>
            <person name="Buckel W."/>
            <person name="Daniel R."/>
        </authorList>
    </citation>
    <scope>NUCLEOTIDE SEQUENCE [LARGE SCALE GENOMIC DNA]</scope>
    <source>
        <strain evidence="4">X2</strain>
    </source>
</reference>
<organism evidence="3 5">
    <name type="scientific">Anaerotignum propionicum DSM 1682</name>
    <dbReference type="NCBI Taxonomy" id="991789"/>
    <lineage>
        <taxon>Bacteria</taxon>
        <taxon>Bacillati</taxon>
        <taxon>Bacillota</taxon>
        <taxon>Clostridia</taxon>
        <taxon>Lachnospirales</taxon>
        <taxon>Anaerotignaceae</taxon>
        <taxon>Anaerotignum</taxon>
    </lineage>
</organism>
<accession>A0A0X8VA54</accession>